<organism evidence="1">
    <name type="scientific">Myoviridae sp. ctKkB1</name>
    <dbReference type="NCBI Taxonomy" id="2825081"/>
    <lineage>
        <taxon>Viruses</taxon>
        <taxon>Duplodnaviria</taxon>
        <taxon>Heunggongvirae</taxon>
        <taxon>Uroviricota</taxon>
        <taxon>Caudoviricetes</taxon>
    </lineage>
</organism>
<proteinExistence type="predicted"/>
<dbReference type="EMBL" id="BK016195">
    <property type="protein sequence ID" value="DAG01603.1"/>
    <property type="molecule type" value="Genomic_DNA"/>
</dbReference>
<sequence>MPFYCPFYYLDKLIAFDKIKLREKILKNF</sequence>
<reference evidence="1" key="1">
    <citation type="journal article" date="2021" name="Proc. Natl. Acad. Sci. U.S.A.">
        <title>A Catalog of Tens of Thousands of Viruses from Human Metagenomes Reveals Hidden Associations with Chronic Diseases.</title>
        <authorList>
            <person name="Tisza M.J."/>
            <person name="Buck C.B."/>
        </authorList>
    </citation>
    <scope>NUCLEOTIDE SEQUENCE</scope>
    <source>
        <strain evidence="1">CtKkB1</strain>
    </source>
</reference>
<evidence type="ECO:0000313" key="1">
    <source>
        <dbReference type="EMBL" id="DAG01603.1"/>
    </source>
</evidence>
<name>A0A8S5V4R2_9CAUD</name>
<protein>
    <submittedName>
        <fullName evidence="1">Uncharacterized protein</fullName>
    </submittedName>
</protein>
<accession>A0A8S5V4R2</accession>